<evidence type="ECO:0000313" key="7">
    <source>
        <dbReference type="EMBL" id="NKY57149.1"/>
    </source>
</evidence>
<protein>
    <submittedName>
        <fullName evidence="7">Cytochrome P450</fullName>
    </submittedName>
</protein>
<name>A0A846YJR6_9NOCA</name>
<dbReference type="AlphaFoldDB" id="A0A846YJR6"/>
<feature type="binding site" description="axial binding residue" evidence="5">
    <location>
        <position position="391"/>
    </location>
    <ligand>
        <name>heme</name>
        <dbReference type="ChEBI" id="CHEBI:30413"/>
    </ligand>
    <ligandPart>
        <name>Fe</name>
        <dbReference type="ChEBI" id="CHEBI:18248"/>
    </ligandPart>
</feature>
<dbReference type="SUPFAM" id="SSF48264">
    <property type="entry name" value="Cytochrome P450"/>
    <property type="match status" value="1"/>
</dbReference>
<dbReference type="InterPro" id="IPR050529">
    <property type="entry name" value="CYP450_sterol_14alpha_dmase"/>
</dbReference>
<dbReference type="Gene3D" id="1.10.630.10">
    <property type="entry name" value="Cytochrome P450"/>
    <property type="match status" value="1"/>
</dbReference>
<dbReference type="PANTHER" id="PTHR24304:SF2">
    <property type="entry name" value="24-HYDROXYCHOLESTEROL 7-ALPHA-HYDROXYLASE"/>
    <property type="match status" value="1"/>
</dbReference>
<evidence type="ECO:0000256" key="1">
    <source>
        <dbReference type="ARBA" id="ARBA00010617"/>
    </source>
</evidence>
<dbReference type="RefSeq" id="WP_084492765.1">
    <property type="nucleotide sequence ID" value="NZ_JAAXOT010000006.1"/>
</dbReference>
<gene>
    <name evidence="7" type="ORF">HGA15_13475</name>
</gene>
<comment type="cofactor">
    <cofactor evidence="5">
        <name>heme</name>
        <dbReference type="ChEBI" id="CHEBI:30413"/>
    </cofactor>
</comment>
<comment type="similarity">
    <text evidence="1">Belongs to the cytochrome P450 family.</text>
</comment>
<dbReference type="GO" id="GO:0016705">
    <property type="term" value="F:oxidoreductase activity, acting on paired donors, with incorporation or reduction of molecular oxygen"/>
    <property type="evidence" value="ECO:0007669"/>
    <property type="project" value="InterPro"/>
</dbReference>
<keyword evidence="4 5" id="KW-0408">Iron</keyword>
<evidence type="ECO:0000256" key="4">
    <source>
        <dbReference type="ARBA" id="ARBA00023004"/>
    </source>
</evidence>
<dbReference type="InterPro" id="IPR002403">
    <property type="entry name" value="Cyt_P450_E_grp-IV"/>
</dbReference>
<comment type="caution">
    <text evidence="7">The sequence shown here is derived from an EMBL/GenBank/DDBJ whole genome shotgun (WGS) entry which is preliminary data.</text>
</comment>
<dbReference type="PANTHER" id="PTHR24304">
    <property type="entry name" value="CYTOCHROME P450 FAMILY 7"/>
    <property type="match status" value="1"/>
</dbReference>
<dbReference type="InterPro" id="IPR036396">
    <property type="entry name" value="Cyt_P450_sf"/>
</dbReference>
<dbReference type="PRINTS" id="PR00465">
    <property type="entry name" value="EP450IV"/>
</dbReference>
<keyword evidence="3 5" id="KW-0479">Metal-binding</keyword>
<evidence type="ECO:0000256" key="6">
    <source>
        <dbReference type="SAM" id="MobiDB-lite"/>
    </source>
</evidence>
<feature type="compositionally biased region" description="Polar residues" evidence="6">
    <location>
        <begin position="452"/>
        <end position="465"/>
    </location>
</feature>
<proteinExistence type="inferred from homology"/>
<evidence type="ECO:0000256" key="3">
    <source>
        <dbReference type="ARBA" id="ARBA00022723"/>
    </source>
</evidence>
<sequence length="465" mass="51188">MTVTQEVSESAPPELGGGLPVLGHVVPFSRDPVKFLVGAQQELGDIFSFRVLGRKFTVVCGPKASDAVFRASDHTMGRKRAYRSMTPVFGKGVLFDLPPEQFKEHVGFLQPALAAKSVSGYRAAMLDEVEHYVAGWDTEGTVDLVDVMSELSIFVATRCMIGPVFRRRVGPRLAPLFDDLKAAGRLGWLVGENLPLPAFRRRDRARTTLIELITEEIRAARANGSTADPLVDHLLKSRYSDGRGLTDDVMASLLLAVVVAGEHNTAAVAAWTGVLLLQDPSRATRVAAEQARFSAPTDDIRALGELRRCVTEAGRMHPPTTLLLRDADEDFLYNGYRIARGSTVMLSPAASQRLVHVFPDPHRYDPDRFPDGPHNANPNPLLTFGGGGHRCTGMNFAYQEIMIMWNVLFRHFELELVDSDIRPDYNATTAIPIKPCRVRYRRRTPVPGGESARTSAETSTPKSES</sequence>
<keyword evidence="2 5" id="KW-0349">Heme</keyword>
<dbReference type="Proteomes" id="UP000570678">
    <property type="component" value="Unassembled WGS sequence"/>
</dbReference>
<keyword evidence="8" id="KW-1185">Reference proteome</keyword>
<evidence type="ECO:0000313" key="8">
    <source>
        <dbReference type="Proteomes" id="UP000570678"/>
    </source>
</evidence>
<evidence type="ECO:0000256" key="2">
    <source>
        <dbReference type="ARBA" id="ARBA00022617"/>
    </source>
</evidence>
<dbReference type="GO" id="GO:0020037">
    <property type="term" value="F:heme binding"/>
    <property type="evidence" value="ECO:0007669"/>
    <property type="project" value="InterPro"/>
</dbReference>
<feature type="region of interest" description="Disordered" evidence="6">
    <location>
        <begin position="442"/>
        <end position="465"/>
    </location>
</feature>
<dbReference type="GO" id="GO:0004497">
    <property type="term" value="F:monooxygenase activity"/>
    <property type="evidence" value="ECO:0007669"/>
    <property type="project" value="InterPro"/>
</dbReference>
<reference evidence="7 8" key="1">
    <citation type="submission" date="2020-04" db="EMBL/GenBank/DDBJ databases">
        <title>MicrobeNet Type strains.</title>
        <authorList>
            <person name="Nicholson A.C."/>
        </authorList>
    </citation>
    <scope>NUCLEOTIDE SEQUENCE [LARGE SCALE GENOMIC DNA]</scope>
    <source>
        <strain evidence="7 8">JCM 3332</strain>
    </source>
</reference>
<organism evidence="7 8">
    <name type="scientific">Nocardia flavorosea</name>
    <dbReference type="NCBI Taxonomy" id="53429"/>
    <lineage>
        <taxon>Bacteria</taxon>
        <taxon>Bacillati</taxon>
        <taxon>Actinomycetota</taxon>
        <taxon>Actinomycetes</taxon>
        <taxon>Mycobacteriales</taxon>
        <taxon>Nocardiaceae</taxon>
        <taxon>Nocardia</taxon>
    </lineage>
</organism>
<dbReference type="GO" id="GO:0005506">
    <property type="term" value="F:iron ion binding"/>
    <property type="evidence" value="ECO:0007669"/>
    <property type="project" value="InterPro"/>
</dbReference>
<accession>A0A846YJR6</accession>
<dbReference type="Pfam" id="PF00067">
    <property type="entry name" value="p450"/>
    <property type="match status" value="1"/>
</dbReference>
<evidence type="ECO:0000256" key="5">
    <source>
        <dbReference type="PIRSR" id="PIRSR602403-1"/>
    </source>
</evidence>
<dbReference type="EMBL" id="JAAXOT010000006">
    <property type="protein sequence ID" value="NKY57149.1"/>
    <property type="molecule type" value="Genomic_DNA"/>
</dbReference>
<dbReference type="InterPro" id="IPR001128">
    <property type="entry name" value="Cyt_P450"/>
</dbReference>